<organism evidence="3 4">
    <name type="scientific">Paractinoplanes pyxinae</name>
    <dbReference type="NCBI Taxonomy" id="2997416"/>
    <lineage>
        <taxon>Bacteria</taxon>
        <taxon>Bacillati</taxon>
        <taxon>Actinomycetota</taxon>
        <taxon>Actinomycetes</taxon>
        <taxon>Micromonosporales</taxon>
        <taxon>Micromonosporaceae</taxon>
        <taxon>Paractinoplanes</taxon>
    </lineage>
</organism>
<name>A0ABT4B0K3_9ACTN</name>
<keyword evidence="1" id="KW-0812">Transmembrane</keyword>
<dbReference type="InterPro" id="IPR003675">
    <property type="entry name" value="Rce1/LyrA-like_dom"/>
</dbReference>
<evidence type="ECO:0000313" key="4">
    <source>
        <dbReference type="Proteomes" id="UP001151002"/>
    </source>
</evidence>
<keyword evidence="1" id="KW-1133">Transmembrane helix</keyword>
<dbReference type="EMBL" id="JAPNTZ010000005">
    <property type="protein sequence ID" value="MCY1139215.1"/>
    <property type="molecule type" value="Genomic_DNA"/>
</dbReference>
<comment type="caution">
    <text evidence="3">The sequence shown here is derived from an EMBL/GenBank/DDBJ whole genome shotgun (WGS) entry which is preliminary data.</text>
</comment>
<protein>
    <submittedName>
        <fullName evidence="3">CPBP family intramembrane metalloprotease</fullName>
    </submittedName>
</protein>
<accession>A0ABT4B0K3</accession>
<dbReference type="RefSeq" id="WP_267563325.1">
    <property type="nucleotide sequence ID" value="NZ_JAPNTZ010000005.1"/>
</dbReference>
<reference evidence="3" key="1">
    <citation type="submission" date="2022-11" db="EMBL/GenBank/DDBJ databases">
        <authorList>
            <person name="Somphong A."/>
            <person name="Phongsopitanun W."/>
        </authorList>
    </citation>
    <scope>NUCLEOTIDE SEQUENCE</scope>
    <source>
        <strain evidence="3">Pm04-4</strain>
    </source>
</reference>
<feature type="transmembrane region" description="Helical" evidence="1">
    <location>
        <begin position="27"/>
        <end position="48"/>
    </location>
</feature>
<evidence type="ECO:0000256" key="1">
    <source>
        <dbReference type="SAM" id="Phobius"/>
    </source>
</evidence>
<keyword evidence="3" id="KW-0482">Metalloprotease</keyword>
<dbReference type="Proteomes" id="UP001151002">
    <property type="component" value="Unassembled WGS sequence"/>
</dbReference>
<feature type="transmembrane region" description="Helical" evidence="1">
    <location>
        <begin position="148"/>
        <end position="168"/>
    </location>
</feature>
<keyword evidence="1" id="KW-0472">Membrane</keyword>
<feature type="transmembrane region" description="Helical" evidence="1">
    <location>
        <begin position="55"/>
        <end position="75"/>
    </location>
</feature>
<keyword evidence="4" id="KW-1185">Reference proteome</keyword>
<feature type="transmembrane region" description="Helical" evidence="1">
    <location>
        <begin position="123"/>
        <end position="141"/>
    </location>
</feature>
<evidence type="ECO:0000259" key="2">
    <source>
        <dbReference type="Pfam" id="PF02517"/>
    </source>
</evidence>
<feature type="domain" description="CAAX prenyl protease 2/Lysostaphin resistance protein A-like" evidence="2">
    <location>
        <begin position="101"/>
        <end position="188"/>
    </location>
</feature>
<sequence length="205" mass="21224">MLTAFVILLMICVRVWNYRGPGAAQPITGPVAAGLLLLVAWAAGLELGRPTGRSAAYALVGVLVLAACCAAALAIPPIRRLLAQATPAPHPWRSALRDIPLATVTFEEVAFRGVLWASIARDFGGAWATVVTAVLFGLWHIKPHRERPVVAAGTVVFTGLAGALLAVLCQAGGSLVVPFAIHWAANAFGVLTVKAAHTGTDEGGP</sequence>
<evidence type="ECO:0000313" key="3">
    <source>
        <dbReference type="EMBL" id="MCY1139215.1"/>
    </source>
</evidence>
<dbReference type="GO" id="GO:0008237">
    <property type="term" value="F:metallopeptidase activity"/>
    <property type="evidence" value="ECO:0007669"/>
    <property type="project" value="UniProtKB-KW"/>
</dbReference>
<proteinExistence type="predicted"/>
<keyword evidence="3" id="KW-0645">Protease</keyword>
<dbReference type="Pfam" id="PF02517">
    <property type="entry name" value="Rce1-like"/>
    <property type="match status" value="1"/>
</dbReference>
<gene>
    <name evidence="3" type="ORF">OWR29_14545</name>
</gene>
<keyword evidence="3" id="KW-0378">Hydrolase</keyword>